<feature type="compositionally biased region" description="Polar residues" evidence="1">
    <location>
        <begin position="33"/>
        <end position="44"/>
    </location>
</feature>
<organism evidence="2 3">
    <name type="scientific">Elsinoe australis</name>
    <dbReference type="NCBI Taxonomy" id="40998"/>
    <lineage>
        <taxon>Eukaryota</taxon>
        <taxon>Fungi</taxon>
        <taxon>Dikarya</taxon>
        <taxon>Ascomycota</taxon>
        <taxon>Pezizomycotina</taxon>
        <taxon>Dothideomycetes</taxon>
        <taxon>Dothideomycetidae</taxon>
        <taxon>Myriangiales</taxon>
        <taxon>Elsinoaceae</taxon>
        <taxon>Elsinoe</taxon>
    </lineage>
</organism>
<dbReference type="AlphaFoldDB" id="A0A4U7BA97"/>
<feature type="compositionally biased region" description="Polar residues" evidence="1">
    <location>
        <begin position="1"/>
        <end position="11"/>
    </location>
</feature>
<feature type="compositionally biased region" description="Low complexity" evidence="1">
    <location>
        <begin position="12"/>
        <end position="22"/>
    </location>
</feature>
<comment type="caution">
    <text evidence="2">The sequence shown here is derived from an EMBL/GenBank/DDBJ whole genome shotgun (WGS) entry which is preliminary data.</text>
</comment>
<feature type="region of interest" description="Disordered" evidence="1">
    <location>
        <begin position="1"/>
        <end position="128"/>
    </location>
</feature>
<sequence length="238" mass="24746">MPQQHIQNTIRSSNPGPSSTSQPPTPRLLISTPKPQQDSPTMLTVSKRKPKKPDGQATTPPRRAPCDPIHNLPVSGSRIPTSSTRRASAPVYQAWRSTQEALAGMDQDGKGGDRGGDGGSDDAVTGAEAKDCSEKGICAGAGGKGSGGSAGGAGSTGRVERANWSELLEGLGEMVVSYALIAGLLTMQGYGGVTVADSLVWVDALLLVLAVRMVFEPEANREGVLRGGYDDPFDFEGK</sequence>
<gene>
    <name evidence="2" type="ORF">C1H76_1132</name>
</gene>
<name>A0A4U7BA97_9PEZI</name>
<dbReference type="Proteomes" id="UP000308133">
    <property type="component" value="Unassembled WGS sequence"/>
</dbReference>
<accession>A0A4U7BA97</accession>
<protein>
    <submittedName>
        <fullName evidence="2">Uncharacterized protein</fullName>
    </submittedName>
</protein>
<proteinExistence type="predicted"/>
<dbReference type="EMBL" id="PTQR01000012">
    <property type="protein sequence ID" value="TKX26600.1"/>
    <property type="molecule type" value="Genomic_DNA"/>
</dbReference>
<feature type="compositionally biased region" description="Basic and acidic residues" evidence="1">
    <location>
        <begin position="107"/>
        <end position="116"/>
    </location>
</feature>
<reference evidence="2 3" key="1">
    <citation type="submission" date="2018-02" db="EMBL/GenBank/DDBJ databases">
        <title>Draft genome sequences of Elsinoe sp., causing black scab on jojoba.</title>
        <authorList>
            <person name="Stodart B."/>
            <person name="Jeffress S."/>
            <person name="Ash G."/>
            <person name="Arun Chinnappa K."/>
        </authorList>
    </citation>
    <scope>NUCLEOTIDE SEQUENCE [LARGE SCALE GENOMIC DNA]</scope>
    <source>
        <strain evidence="2 3">Hillstone_2</strain>
    </source>
</reference>
<evidence type="ECO:0000313" key="3">
    <source>
        <dbReference type="Proteomes" id="UP000308133"/>
    </source>
</evidence>
<evidence type="ECO:0000256" key="1">
    <source>
        <dbReference type="SAM" id="MobiDB-lite"/>
    </source>
</evidence>
<evidence type="ECO:0000313" key="2">
    <source>
        <dbReference type="EMBL" id="TKX26600.1"/>
    </source>
</evidence>